<dbReference type="GO" id="GO:0006289">
    <property type="term" value="P:nucleotide-excision repair"/>
    <property type="evidence" value="ECO:0007669"/>
    <property type="project" value="TreeGrafter"/>
</dbReference>
<name>A0A3N6YEE5_9ACTN</name>
<feature type="domain" description="Helicase C-terminal" evidence="4">
    <location>
        <begin position="321"/>
        <end position="475"/>
    </location>
</feature>
<dbReference type="InterPro" id="IPR027417">
    <property type="entry name" value="P-loop_NTPase"/>
</dbReference>
<dbReference type="PROSITE" id="PS51192">
    <property type="entry name" value="HELICASE_ATP_BIND_1"/>
    <property type="match status" value="1"/>
</dbReference>
<dbReference type="PANTHER" id="PTHR47957:SF3">
    <property type="entry name" value="ATP-DEPENDENT HELICASE HRQ1"/>
    <property type="match status" value="1"/>
</dbReference>
<dbReference type="GO" id="GO:0043138">
    <property type="term" value="F:3'-5' DNA helicase activity"/>
    <property type="evidence" value="ECO:0007669"/>
    <property type="project" value="TreeGrafter"/>
</dbReference>
<accession>A0A3N6YEE5</accession>
<dbReference type="SMART" id="SM00490">
    <property type="entry name" value="HELICc"/>
    <property type="match status" value="1"/>
</dbReference>
<keyword evidence="6" id="KW-1185">Reference proteome</keyword>
<evidence type="ECO:0000313" key="5">
    <source>
        <dbReference type="EMBL" id="RQN08174.1"/>
    </source>
</evidence>
<organism evidence="5 6">
    <name type="scientific">Aeromicrobium camelliae</name>
    <dbReference type="NCBI Taxonomy" id="1538144"/>
    <lineage>
        <taxon>Bacteria</taxon>
        <taxon>Bacillati</taxon>
        <taxon>Actinomycetota</taxon>
        <taxon>Actinomycetes</taxon>
        <taxon>Propionibacteriales</taxon>
        <taxon>Nocardioidaceae</taxon>
        <taxon>Aeromicrobium</taxon>
    </lineage>
</organism>
<dbReference type="SUPFAM" id="SSF52540">
    <property type="entry name" value="P-loop containing nucleoside triphosphate hydrolases"/>
    <property type="match status" value="1"/>
</dbReference>
<dbReference type="Pfam" id="PF09369">
    <property type="entry name" value="MZB"/>
    <property type="match status" value="1"/>
</dbReference>
<keyword evidence="1" id="KW-0547">Nucleotide-binding</keyword>
<evidence type="ECO:0000256" key="1">
    <source>
        <dbReference type="ARBA" id="ARBA00022741"/>
    </source>
</evidence>
<dbReference type="SMART" id="SM00487">
    <property type="entry name" value="DEXDc"/>
    <property type="match status" value="1"/>
</dbReference>
<dbReference type="Pfam" id="PF00270">
    <property type="entry name" value="DEAD"/>
    <property type="match status" value="1"/>
</dbReference>
<dbReference type="CDD" id="cd18797">
    <property type="entry name" value="SF2_C_Hrq"/>
    <property type="match status" value="1"/>
</dbReference>
<reference evidence="5 6" key="1">
    <citation type="submission" date="2018-11" db="EMBL/GenBank/DDBJ databases">
        <authorList>
            <person name="Li F."/>
        </authorList>
    </citation>
    <scope>NUCLEOTIDE SEQUENCE [LARGE SCALE GENOMIC DNA]</scope>
    <source>
        <strain evidence="5 6">YS17T</strain>
    </source>
</reference>
<dbReference type="InterPro" id="IPR055227">
    <property type="entry name" value="HRQ1_WHD"/>
</dbReference>
<proteinExistence type="predicted"/>
<protein>
    <submittedName>
        <fullName evidence="5">DEAD/DEAH box helicase</fullName>
    </submittedName>
</protein>
<dbReference type="InterPro" id="IPR022307">
    <property type="entry name" value="Helicase_put_actinobac"/>
</dbReference>
<comment type="caution">
    <text evidence="5">The sequence shown here is derived from an EMBL/GenBank/DDBJ whole genome shotgun (WGS) entry which is preliminary data.</text>
</comment>
<sequence length="806" mass="86896">MVSLLLLADLVIQPREVPRRTAVPRHDQPCVRLDVVDTVAPSLLERRAERILHRVDEPAREAVVEPWPAWIGPEVREHFAAEGAEVLWAHQAEALRHLERGEHVVVATGTASGKSLVFTAPAMQVLSEGRDGRALAGHKRPTVLYLSPTKALAADQCRRLPSDWPGLRAATVDGDNSREARAWARDHATYVLTNPDTLHHTLLPGHARWARFWSGLTYVVIDECHHYRGVFGAHVAQVLRRLRRVCAHYGASPQFIALSATVSDPQVAAGRLTGVELAAVTEDASPRGPRTTVFWEPPLLPGRDDGPGTTRRSATTEAAEVVTDLVVDATRTLCFVRSRRGAEQLATVAQERLDEIDPGLRGRVATYRGGYLPEERRELENRLRSGDLLALASTNALELGIDVAGLDAVVSVGFPGTRAGLVQQFGRAGRGGVDHASLNVLVARDEPIDTYLVHHPDAVLGAPVEATVFDPDNPYVLGPHLAAAAQELPLTESDLDLFGERAADGVAALEAAGMLRRRAAGWFWTSRERASQLADLRSAGGTPVQIVDADTGRLVGTVDAAAADGEVHEGAVYVHQGDMFTVEEYDLEHGIAVVRRGDAPYSTSARSTTTVTISQARDERPQGPARLSFGDVEVTHQVTSYAKRDRQSGRILGEEPVELPERTLPTTAVWWTLASDTVSEVLEPEQIPGAAHAAEHAAIGLLPLLATCDRWDLGGLSTALHPQTGELTVFVYDGHPGGAGFAERGFAIADQWLTVTRDAIAACECRDGCPSCVVSPKCGNGNQPLDKAGAIRLLDALLRHLTAPDN</sequence>
<dbReference type="Proteomes" id="UP000275225">
    <property type="component" value="Unassembled WGS sequence"/>
</dbReference>
<dbReference type="OrthoDB" id="143059at2"/>
<dbReference type="PANTHER" id="PTHR47957">
    <property type="entry name" value="ATP-DEPENDENT HELICASE HRQ1"/>
    <property type="match status" value="1"/>
</dbReference>
<keyword evidence="5" id="KW-0378">Hydrolase</keyword>
<gene>
    <name evidence="5" type="ORF">EHW97_07615</name>
</gene>
<dbReference type="InterPro" id="IPR011545">
    <property type="entry name" value="DEAD/DEAH_box_helicase_dom"/>
</dbReference>
<dbReference type="Pfam" id="PF00271">
    <property type="entry name" value="Helicase_C"/>
    <property type="match status" value="1"/>
</dbReference>
<dbReference type="InterPro" id="IPR018973">
    <property type="entry name" value="MZB"/>
</dbReference>
<dbReference type="PROSITE" id="PS51194">
    <property type="entry name" value="HELICASE_CTER"/>
    <property type="match status" value="1"/>
</dbReference>
<dbReference type="InterPro" id="IPR014001">
    <property type="entry name" value="Helicase_ATP-bd"/>
</dbReference>
<keyword evidence="2" id="KW-0067">ATP-binding</keyword>
<evidence type="ECO:0000259" key="3">
    <source>
        <dbReference type="PROSITE" id="PS51192"/>
    </source>
</evidence>
<evidence type="ECO:0000313" key="6">
    <source>
        <dbReference type="Proteomes" id="UP000275225"/>
    </source>
</evidence>
<keyword evidence="5" id="KW-0347">Helicase</keyword>
<dbReference type="GO" id="GO:0036297">
    <property type="term" value="P:interstrand cross-link repair"/>
    <property type="evidence" value="ECO:0007669"/>
    <property type="project" value="TreeGrafter"/>
</dbReference>
<feature type="domain" description="Helicase ATP-binding" evidence="3">
    <location>
        <begin position="95"/>
        <end position="280"/>
    </location>
</feature>
<dbReference type="GO" id="GO:0003676">
    <property type="term" value="F:nucleic acid binding"/>
    <property type="evidence" value="ECO:0007669"/>
    <property type="project" value="InterPro"/>
</dbReference>
<dbReference type="Pfam" id="PF22982">
    <property type="entry name" value="WHD_HRQ1"/>
    <property type="match status" value="1"/>
</dbReference>
<dbReference type="GO" id="GO:0005524">
    <property type="term" value="F:ATP binding"/>
    <property type="evidence" value="ECO:0007669"/>
    <property type="project" value="UniProtKB-KW"/>
</dbReference>
<dbReference type="NCBIfam" id="TIGR03817">
    <property type="entry name" value="DECH_helic"/>
    <property type="match status" value="1"/>
</dbReference>
<dbReference type="EMBL" id="RQJX01000008">
    <property type="protein sequence ID" value="RQN08174.1"/>
    <property type="molecule type" value="Genomic_DNA"/>
</dbReference>
<dbReference type="InterPro" id="IPR001650">
    <property type="entry name" value="Helicase_C-like"/>
</dbReference>
<dbReference type="AlphaFoldDB" id="A0A3N6YEE5"/>
<evidence type="ECO:0000256" key="2">
    <source>
        <dbReference type="ARBA" id="ARBA00022840"/>
    </source>
</evidence>
<dbReference type="Gene3D" id="3.40.50.300">
    <property type="entry name" value="P-loop containing nucleotide triphosphate hydrolases"/>
    <property type="match status" value="2"/>
</dbReference>
<evidence type="ECO:0000259" key="4">
    <source>
        <dbReference type="PROSITE" id="PS51194"/>
    </source>
</evidence>
<dbReference type="CDD" id="cd17923">
    <property type="entry name" value="DEXHc_Hrq1-like"/>
    <property type="match status" value="1"/>
</dbReference>